<organism evidence="1 2">
    <name type="scientific">Clonorchis sinensis</name>
    <name type="common">Chinese liver fluke</name>
    <dbReference type="NCBI Taxonomy" id="79923"/>
    <lineage>
        <taxon>Eukaryota</taxon>
        <taxon>Metazoa</taxon>
        <taxon>Spiralia</taxon>
        <taxon>Lophotrochozoa</taxon>
        <taxon>Platyhelminthes</taxon>
        <taxon>Trematoda</taxon>
        <taxon>Digenea</taxon>
        <taxon>Opisthorchiida</taxon>
        <taxon>Opisthorchiata</taxon>
        <taxon>Opisthorchiidae</taxon>
        <taxon>Clonorchis</taxon>
    </lineage>
</organism>
<protein>
    <submittedName>
        <fullName evidence="1">Uncharacterized protein</fullName>
    </submittedName>
</protein>
<gene>
    <name evidence="1" type="ORF">CSKR_106881</name>
</gene>
<accession>A0A8T1MS91</accession>
<reference evidence="1 2" key="2">
    <citation type="journal article" date="2021" name="Genomics">
        <title>High-quality reference genome for Clonorchis sinensis.</title>
        <authorList>
            <person name="Young N.D."/>
            <person name="Stroehlein A.J."/>
            <person name="Kinkar L."/>
            <person name="Wang T."/>
            <person name="Sohn W.M."/>
            <person name="Chang B.C.H."/>
            <person name="Kaur P."/>
            <person name="Weisz D."/>
            <person name="Dudchenko O."/>
            <person name="Aiden E.L."/>
            <person name="Korhonen P.K."/>
            <person name="Gasser R.B."/>
        </authorList>
    </citation>
    <scope>NUCLEOTIDE SEQUENCE [LARGE SCALE GENOMIC DNA]</scope>
    <source>
        <strain evidence="1">Cs-k2</strain>
    </source>
</reference>
<keyword evidence="2" id="KW-1185">Reference proteome</keyword>
<evidence type="ECO:0000313" key="1">
    <source>
        <dbReference type="EMBL" id="KAG5452247.1"/>
    </source>
</evidence>
<sequence>MGSNVDPDVAELDDVTYRLMMKRLPTPKYKRTTLKNPKRCFVLTFSLLLKLQGCTCNIASKYLQLSADRLDRCARENDCADTCVREKVHMTDISTLLTTEILNVPQTNQ</sequence>
<dbReference type="EMBL" id="NIRI02000042">
    <property type="protein sequence ID" value="KAG5452247.1"/>
    <property type="molecule type" value="Genomic_DNA"/>
</dbReference>
<evidence type="ECO:0000313" key="2">
    <source>
        <dbReference type="Proteomes" id="UP000286415"/>
    </source>
</evidence>
<proteinExistence type="predicted"/>
<reference evidence="1 2" key="1">
    <citation type="journal article" date="2018" name="Biotechnol. Adv.">
        <title>Improved genomic resources and new bioinformatic workflow for the carcinogenic parasite Clonorchis sinensis: Biotechnological implications.</title>
        <authorList>
            <person name="Wang D."/>
            <person name="Korhonen P.K."/>
            <person name="Gasser R.B."/>
            <person name="Young N.D."/>
        </authorList>
    </citation>
    <scope>NUCLEOTIDE SEQUENCE [LARGE SCALE GENOMIC DNA]</scope>
    <source>
        <strain evidence="1">Cs-k2</strain>
    </source>
</reference>
<comment type="caution">
    <text evidence="1">The sequence shown here is derived from an EMBL/GenBank/DDBJ whole genome shotgun (WGS) entry which is preliminary data.</text>
</comment>
<dbReference type="Proteomes" id="UP000286415">
    <property type="component" value="Unassembled WGS sequence"/>
</dbReference>
<name>A0A8T1MS91_CLOSI</name>